<dbReference type="PANTHER" id="PTHR34371">
    <property type="entry name" value="OS01G0551000 PROTEIN"/>
    <property type="match status" value="1"/>
</dbReference>
<organism evidence="2 3">
    <name type="scientific">Castilleja foliolosa</name>
    <dbReference type="NCBI Taxonomy" id="1961234"/>
    <lineage>
        <taxon>Eukaryota</taxon>
        <taxon>Viridiplantae</taxon>
        <taxon>Streptophyta</taxon>
        <taxon>Embryophyta</taxon>
        <taxon>Tracheophyta</taxon>
        <taxon>Spermatophyta</taxon>
        <taxon>Magnoliopsida</taxon>
        <taxon>eudicotyledons</taxon>
        <taxon>Gunneridae</taxon>
        <taxon>Pentapetalae</taxon>
        <taxon>asterids</taxon>
        <taxon>lamiids</taxon>
        <taxon>Lamiales</taxon>
        <taxon>Orobanchaceae</taxon>
        <taxon>Pedicularideae</taxon>
        <taxon>Castillejinae</taxon>
        <taxon>Castilleja</taxon>
    </lineage>
</organism>
<dbReference type="EMBL" id="JAVIJP010000060">
    <property type="protein sequence ID" value="KAL3622258.1"/>
    <property type="molecule type" value="Genomic_DNA"/>
</dbReference>
<dbReference type="InterPro" id="IPR007789">
    <property type="entry name" value="DUF688"/>
</dbReference>
<dbReference type="PANTHER" id="PTHR34371:SF6">
    <property type="entry name" value="MEMBRANE-ASSOCIATED KINASE REGULATOR 6"/>
    <property type="match status" value="1"/>
</dbReference>
<accession>A0ABD3BXL9</accession>
<feature type="region of interest" description="Disordered" evidence="1">
    <location>
        <begin position="59"/>
        <end position="78"/>
    </location>
</feature>
<reference evidence="3" key="1">
    <citation type="journal article" date="2024" name="IScience">
        <title>Strigolactones Initiate the Formation of Haustorium-like Structures in Castilleja.</title>
        <authorList>
            <person name="Buerger M."/>
            <person name="Peterson D."/>
            <person name="Chory J."/>
        </authorList>
    </citation>
    <scope>NUCLEOTIDE SEQUENCE [LARGE SCALE GENOMIC DNA]</scope>
</reference>
<evidence type="ECO:0000256" key="1">
    <source>
        <dbReference type="SAM" id="MobiDB-lite"/>
    </source>
</evidence>
<protein>
    <submittedName>
        <fullName evidence="2">Uncharacterized protein</fullName>
    </submittedName>
</protein>
<comment type="caution">
    <text evidence="2">The sequence shown here is derived from an EMBL/GenBank/DDBJ whole genome shotgun (WGS) entry which is preliminary data.</text>
</comment>
<keyword evidence="3" id="KW-1185">Reference proteome</keyword>
<dbReference type="AlphaFoldDB" id="A0ABD3BXL9"/>
<gene>
    <name evidence="2" type="ORF">CASFOL_033669</name>
</gene>
<evidence type="ECO:0000313" key="2">
    <source>
        <dbReference type="EMBL" id="KAL3622258.1"/>
    </source>
</evidence>
<evidence type="ECO:0000313" key="3">
    <source>
        <dbReference type="Proteomes" id="UP001632038"/>
    </source>
</evidence>
<sequence length="244" mass="26970">MVENSEKRLSFSSLNPQLILHRHSSATISDQYLSGISTPPLQTPASVPFKWEQVPGKPRPLTRFGPQPEPTKSLDPPPFKTMQQLIMNMEYSAPKITQSPSPHSILDGPYNLGRPMFSSSRFSRDHQGPDPFESYSGPFEGTPYLLGGKKGRRKGLLGKFKGGKREVEGGISGFSFSSNSSCDSDESCPRGMEQIVEGGGGGRKMRRHDSFQHLSAHQNIKSSHIWASIYGGLKQAVHWKSSKR</sequence>
<dbReference type="Pfam" id="PF05097">
    <property type="entry name" value="DUF688"/>
    <property type="match status" value="1"/>
</dbReference>
<proteinExistence type="predicted"/>
<name>A0ABD3BXL9_9LAMI</name>
<dbReference type="Proteomes" id="UP001632038">
    <property type="component" value="Unassembled WGS sequence"/>
</dbReference>